<feature type="compositionally biased region" description="Low complexity" evidence="1">
    <location>
        <begin position="102"/>
        <end position="118"/>
    </location>
</feature>
<dbReference type="OrthoDB" id="269822at2759"/>
<reference evidence="2 3" key="1">
    <citation type="submission" date="2016-09" db="EMBL/GenBank/DDBJ databases">
        <authorList>
            <person name="Capua I."/>
            <person name="De Benedictis P."/>
            <person name="Joannis T."/>
            <person name="Lombin L.H."/>
            <person name="Cattoli G."/>
        </authorList>
    </citation>
    <scope>NUCLEOTIDE SEQUENCE [LARGE SCALE GENOMIC DNA]</scope>
    <source>
        <strain evidence="2 3">IMI 309357</strain>
    </source>
</reference>
<dbReference type="GeneID" id="34559503"/>
<keyword evidence="3" id="KW-1185">Reference proteome</keyword>
<feature type="region of interest" description="Disordered" evidence="1">
    <location>
        <begin position="100"/>
        <end position="119"/>
    </location>
</feature>
<proteinExistence type="predicted"/>
<dbReference type="RefSeq" id="XP_022475506.1">
    <property type="nucleotide sequence ID" value="XM_022617993.1"/>
</dbReference>
<dbReference type="Gene3D" id="2.60.40.150">
    <property type="entry name" value="C2 domain"/>
    <property type="match status" value="1"/>
</dbReference>
<dbReference type="STRING" id="1209926.A0A1G4BAL7"/>
<organism evidence="2 3">
    <name type="scientific">Colletotrichum orchidophilum</name>
    <dbReference type="NCBI Taxonomy" id="1209926"/>
    <lineage>
        <taxon>Eukaryota</taxon>
        <taxon>Fungi</taxon>
        <taxon>Dikarya</taxon>
        <taxon>Ascomycota</taxon>
        <taxon>Pezizomycotina</taxon>
        <taxon>Sordariomycetes</taxon>
        <taxon>Hypocreomycetidae</taxon>
        <taxon>Glomerellales</taxon>
        <taxon>Glomerellaceae</taxon>
        <taxon>Colletotrichum</taxon>
    </lineage>
</organism>
<evidence type="ECO:0000313" key="2">
    <source>
        <dbReference type="EMBL" id="OHE98356.1"/>
    </source>
</evidence>
<protein>
    <submittedName>
        <fullName evidence="2">Uncharacterized protein</fullName>
    </submittedName>
</protein>
<name>A0A1G4BAL7_9PEZI</name>
<sequence length="251" mass="27451">MILNQGMFAGSEGYVLKPDRCQRDKGAEVTLTSDVGEEIMGSNIKSKELDRVPVTVLAAQSLPLLNPHDDPTKFIPYVKGVLHTEPDVLTAMVRQDADRDQVQQISCSGQTSQSTGTSPDFGGDVIEFLNIEDVAPELAFLSFIIMSDVVGLDVMTAWACVHLDKLRLDHRFARLLDEDGMPSRGILLLKTEMEEAVAASSTQLDNGDIGIDRSRAVGTLRKSAVGWTFTAEREEILDLQPAPFRYALAAD</sequence>
<dbReference type="Proteomes" id="UP000176998">
    <property type="component" value="Unassembled WGS sequence"/>
</dbReference>
<dbReference type="InterPro" id="IPR035892">
    <property type="entry name" value="C2_domain_sf"/>
</dbReference>
<evidence type="ECO:0000256" key="1">
    <source>
        <dbReference type="SAM" id="MobiDB-lite"/>
    </source>
</evidence>
<evidence type="ECO:0000313" key="3">
    <source>
        <dbReference type="Proteomes" id="UP000176998"/>
    </source>
</evidence>
<dbReference type="EMBL" id="MJBS01000047">
    <property type="protein sequence ID" value="OHE98356.1"/>
    <property type="molecule type" value="Genomic_DNA"/>
</dbReference>
<gene>
    <name evidence="2" type="ORF">CORC01_06352</name>
</gene>
<accession>A0A1G4BAL7</accession>
<comment type="caution">
    <text evidence="2">The sequence shown here is derived from an EMBL/GenBank/DDBJ whole genome shotgun (WGS) entry which is preliminary data.</text>
</comment>
<dbReference type="AlphaFoldDB" id="A0A1G4BAL7"/>